<evidence type="ECO:0000256" key="8">
    <source>
        <dbReference type="ARBA" id="ARBA00022692"/>
    </source>
</evidence>
<dbReference type="InterPro" id="IPR005702">
    <property type="entry name" value="Wzc-like_C"/>
</dbReference>
<feature type="coiled-coil region" evidence="16">
    <location>
        <begin position="326"/>
        <end position="375"/>
    </location>
</feature>
<reference evidence="21 22" key="1">
    <citation type="submission" date="2021-08" db="EMBL/GenBank/DDBJ databases">
        <title>Comparative Genomics Analysis of the Genus Qipengyuania Reveals Extensive Genetic Diversity and Metabolic Versatility, Including the Description of Fifteen Novel Species.</title>
        <authorList>
            <person name="Liu Y."/>
        </authorList>
    </citation>
    <scope>NUCLEOTIDE SEQUENCE [LARGE SCALE GENOMIC DNA]</scope>
    <source>
        <strain evidence="21 22">1XM2-8</strain>
    </source>
</reference>
<keyword evidence="11" id="KW-0067">ATP-binding</keyword>
<evidence type="ECO:0000256" key="11">
    <source>
        <dbReference type="ARBA" id="ARBA00022840"/>
    </source>
</evidence>
<dbReference type="SUPFAM" id="SSF52540">
    <property type="entry name" value="P-loop containing nucleoside triphosphate hydrolases"/>
    <property type="match status" value="1"/>
</dbReference>
<evidence type="ECO:0000256" key="6">
    <source>
        <dbReference type="ARBA" id="ARBA00022519"/>
    </source>
</evidence>
<evidence type="ECO:0000256" key="1">
    <source>
        <dbReference type="ARBA" id="ARBA00004429"/>
    </source>
</evidence>
<accession>A0ABX8ZBB2</accession>
<dbReference type="InterPro" id="IPR025669">
    <property type="entry name" value="AAA_dom"/>
</dbReference>
<evidence type="ECO:0000256" key="16">
    <source>
        <dbReference type="SAM" id="Coils"/>
    </source>
</evidence>
<dbReference type="InterPro" id="IPR050445">
    <property type="entry name" value="Bact_polysacc_biosynth/exp"/>
</dbReference>
<dbReference type="CDD" id="cd05387">
    <property type="entry name" value="BY-kinase"/>
    <property type="match status" value="1"/>
</dbReference>
<keyword evidence="8 17" id="KW-0812">Transmembrane</keyword>
<evidence type="ECO:0000256" key="13">
    <source>
        <dbReference type="ARBA" id="ARBA00023136"/>
    </source>
</evidence>
<keyword evidence="5" id="KW-1003">Cell membrane</keyword>
<evidence type="ECO:0000259" key="20">
    <source>
        <dbReference type="Pfam" id="PF13807"/>
    </source>
</evidence>
<comment type="similarity">
    <text evidence="3">Belongs to the etk/wzc family.</text>
</comment>
<dbReference type="RefSeq" id="WP_221421577.1">
    <property type="nucleotide sequence ID" value="NZ_CP081297.1"/>
</dbReference>
<feature type="transmembrane region" description="Helical" evidence="17">
    <location>
        <begin position="47"/>
        <end position="67"/>
    </location>
</feature>
<dbReference type="Pfam" id="PF13614">
    <property type="entry name" value="AAA_31"/>
    <property type="match status" value="1"/>
</dbReference>
<keyword evidence="22" id="KW-1185">Reference proteome</keyword>
<keyword evidence="6" id="KW-0997">Cell inner membrane</keyword>
<feature type="domain" description="AAA" evidence="19">
    <location>
        <begin position="536"/>
        <end position="652"/>
    </location>
</feature>
<dbReference type="InterPro" id="IPR027417">
    <property type="entry name" value="P-loop_NTPase"/>
</dbReference>
<evidence type="ECO:0000256" key="10">
    <source>
        <dbReference type="ARBA" id="ARBA00022777"/>
    </source>
</evidence>
<dbReference type="InterPro" id="IPR003856">
    <property type="entry name" value="LPS_length_determ_N"/>
</dbReference>
<dbReference type="InterPro" id="IPR032807">
    <property type="entry name" value="GNVR"/>
</dbReference>
<evidence type="ECO:0000256" key="9">
    <source>
        <dbReference type="ARBA" id="ARBA00022741"/>
    </source>
</evidence>
<keyword evidence="14" id="KW-0829">Tyrosine-protein kinase</keyword>
<evidence type="ECO:0000256" key="7">
    <source>
        <dbReference type="ARBA" id="ARBA00022679"/>
    </source>
</evidence>
<keyword evidence="10" id="KW-0418">Kinase</keyword>
<keyword evidence="7" id="KW-0808">Transferase</keyword>
<comment type="similarity">
    <text evidence="2">Belongs to the CpsD/CapB family.</text>
</comment>
<dbReference type="NCBIfam" id="TIGR01007">
    <property type="entry name" value="eps_fam"/>
    <property type="match status" value="1"/>
</dbReference>
<dbReference type="Pfam" id="PF02706">
    <property type="entry name" value="Wzz"/>
    <property type="match status" value="1"/>
</dbReference>
<dbReference type="EC" id="2.7.10.2" evidence="4"/>
<evidence type="ECO:0000256" key="4">
    <source>
        <dbReference type="ARBA" id="ARBA00011903"/>
    </source>
</evidence>
<feature type="domain" description="Polysaccharide chain length determinant N-terminal" evidence="18">
    <location>
        <begin position="36"/>
        <end position="125"/>
    </location>
</feature>
<evidence type="ECO:0000313" key="22">
    <source>
        <dbReference type="Proteomes" id="UP000824280"/>
    </source>
</evidence>
<sequence>MNTQMELPENGLVPMVRNGDEPYAAYDEAFEPSIFTRLWRIIWNNRLIVAVIIGLTMAVALVLTLLATPQFTSVARIQVNRVEANVADVEAVEPAGDALLYDEFYRTQYALLESKNLAERVARKLNLQSNEEFLSAFDIPSDGEIVTANQRRSIEITSDLLLDNIQINPVVGSSLVDVGFTSPSREFSRTVVATWIDEYIAANLERRFDATGDARKFLESQLAELRTRLEDSERQFVGYASQSGIVSLPSTGVQGAERTLAASDLAAMNEALVEARADRLAAESAFRAGAQQQQNQVATSLRSERARLSGERAKLLAQFEPGYPEIQSLDSQIAELDREIAAAIGTGTADLQRSLRQAIDRENGLEKEVASYRAAFNSEQQDTVQYNILRREVDTNRELYNSLLQRYKEIGVAGVAASNAQLIDAPRIPIEPSSPNLALNLAIGLLLGLGIAGAVLFAREEMDRSLRDPSDVKGKLGLSLLGVIPRIEDVDLYEELTDPKSAMSEAYLSVGIMLDMSTSHGFPRTLMTSSTVPSEGKTATSYAIASRMARNGRKTVLVDLDLRNPSVGKRLEIANDFGAVNFLTGSDDIRSLVHNEFQPGLSVLTTGPMPPNPGELISGPRVAQLLESLLQDFDHVVIDAPPVLGIADSPVLGAQVEGVAFVIEANRAGLRQIVGAISRLRGTGSNVVGAVVTKADDRNLDYGYGSEYGYGYGYGQSSSGD</sequence>
<dbReference type="EMBL" id="CP081297">
    <property type="protein sequence ID" value="QZD86026.1"/>
    <property type="molecule type" value="Genomic_DNA"/>
</dbReference>
<evidence type="ECO:0000256" key="14">
    <source>
        <dbReference type="ARBA" id="ARBA00023137"/>
    </source>
</evidence>
<evidence type="ECO:0000256" key="15">
    <source>
        <dbReference type="ARBA" id="ARBA00051245"/>
    </source>
</evidence>
<dbReference type="Proteomes" id="UP000824280">
    <property type="component" value="Chromosome"/>
</dbReference>
<dbReference type="Gene3D" id="3.40.50.300">
    <property type="entry name" value="P-loop containing nucleotide triphosphate hydrolases"/>
    <property type="match status" value="1"/>
</dbReference>
<dbReference type="PANTHER" id="PTHR32309:SF13">
    <property type="entry name" value="FERRIC ENTEROBACTIN TRANSPORT PROTEIN FEPE"/>
    <property type="match status" value="1"/>
</dbReference>
<keyword evidence="13 17" id="KW-0472">Membrane</keyword>
<proteinExistence type="inferred from homology"/>
<evidence type="ECO:0000259" key="19">
    <source>
        <dbReference type="Pfam" id="PF13614"/>
    </source>
</evidence>
<evidence type="ECO:0000256" key="17">
    <source>
        <dbReference type="SAM" id="Phobius"/>
    </source>
</evidence>
<organism evidence="21 22">
    <name type="scientific">Qipengyuania psychrotolerans</name>
    <dbReference type="NCBI Taxonomy" id="2867238"/>
    <lineage>
        <taxon>Bacteria</taxon>
        <taxon>Pseudomonadati</taxon>
        <taxon>Pseudomonadota</taxon>
        <taxon>Alphaproteobacteria</taxon>
        <taxon>Sphingomonadales</taxon>
        <taxon>Erythrobacteraceae</taxon>
        <taxon>Qipengyuania</taxon>
    </lineage>
</organism>
<evidence type="ECO:0000256" key="5">
    <source>
        <dbReference type="ARBA" id="ARBA00022475"/>
    </source>
</evidence>
<protein>
    <recommendedName>
        <fullName evidence="4">non-specific protein-tyrosine kinase</fullName>
        <ecNumber evidence="4">2.7.10.2</ecNumber>
    </recommendedName>
</protein>
<evidence type="ECO:0000256" key="12">
    <source>
        <dbReference type="ARBA" id="ARBA00022989"/>
    </source>
</evidence>
<keyword evidence="12 17" id="KW-1133">Transmembrane helix</keyword>
<evidence type="ECO:0000256" key="2">
    <source>
        <dbReference type="ARBA" id="ARBA00007316"/>
    </source>
</evidence>
<evidence type="ECO:0000313" key="21">
    <source>
        <dbReference type="EMBL" id="QZD86026.1"/>
    </source>
</evidence>
<gene>
    <name evidence="21" type="ORF">K3166_06945</name>
</gene>
<comment type="subcellular location">
    <subcellularLocation>
        <location evidence="1">Cell inner membrane</location>
        <topology evidence="1">Multi-pass membrane protein</topology>
    </subcellularLocation>
</comment>
<dbReference type="Pfam" id="PF13807">
    <property type="entry name" value="GNVR"/>
    <property type="match status" value="1"/>
</dbReference>
<comment type="catalytic activity">
    <reaction evidence="15">
        <text>L-tyrosyl-[protein] + ATP = O-phospho-L-tyrosyl-[protein] + ADP + H(+)</text>
        <dbReference type="Rhea" id="RHEA:10596"/>
        <dbReference type="Rhea" id="RHEA-COMP:10136"/>
        <dbReference type="Rhea" id="RHEA-COMP:20101"/>
        <dbReference type="ChEBI" id="CHEBI:15378"/>
        <dbReference type="ChEBI" id="CHEBI:30616"/>
        <dbReference type="ChEBI" id="CHEBI:46858"/>
        <dbReference type="ChEBI" id="CHEBI:61978"/>
        <dbReference type="ChEBI" id="CHEBI:456216"/>
        <dbReference type="EC" id="2.7.10.2"/>
    </reaction>
</comment>
<evidence type="ECO:0000256" key="3">
    <source>
        <dbReference type="ARBA" id="ARBA00008883"/>
    </source>
</evidence>
<feature type="domain" description="Tyrosine-protein kinase G-rich" evidence="20">
    <location>
        <begin position="381"/>
        <end position="460"/>
    </location>
</feature>
<keyword evidence="9" id="KW-0547">Nucleotide-binding</keyword>
<dbReference type="PANTHER" id="PTHR32309">
    <property type="entry name" value="TYROSINE-PROTEIN KINASE"/>
    <property type="match status" value="1"/>
</dbReference>
<evidence type="ECO:0000259" key="18">
    <source>
        <dbReference type="Pfam" id="PF02706"/>
    </source>
</evidence>
<name>A0ABX8ZBB2_9SPHN</name>
<keyword evidence="16" id="KW-0175">Coiled coil</keyword>